<evidence type="ECO:0000313" key="2">
    <source>
        <dbReference type="Proteomes" id="UP000470302"/>
    </source>
</evidence>
<gene>
    <name evidence="1" type="ORF">GTP91_21070</name>
</gene>
<dbReference type="RefSeq" id="WP_161098564.1">
    <property type="nucleotide sequence ID" value="NZ_WWCW01000082.1"/>
</dbReference>
<proteinExistence type="predicted"/>
<protein>
    <submittedName>
        <fullName evidence="1">DUF2442 domain-containing protein</fullName>
    </submittedName>
</protein>
<dbReference type="Gene3D" id="3.30.2020.40">
    <property type="entry name" value="Uncharacterised protein PF10387, DUF2442"/>
    <property type="match status" value="1"/>
</dbReference>
<comment type="caution">
    <text evidence="1">The sequence shown here is derived from an EMBL/GenBank/DDBJ whole genome shotgun (WGS) entry which is preliminary data.</text>
</comment>
<dbReference type="Pfam" id="PF10387">
    <property type="entry name" value="DUF2442"/>
    <property type="match status" value="1"/>
</dbReference>
<dbReference type="InterPro" id="IPR018841">
    <property type="entry name" value="DUF2442"/>
</dbReference>
<organism evidence="1 2">
    <name type="scientific">Duganella vulcania</name>
    <dbReference type="NCBI Taxonomy" id="2692166"/>
    <lineage>
        <taxon>Bacteria</taxon>
        <taxon>Pseudomonadati</taxon>
        <taxon>Pseudomonadota</taxon>
        <taxon>Betaproteobacteria</taxon>
        <taxon>Burkholderiales</taxon>
        <taxon>Oxalobacteraceae</taxon>
        <taxon>Telluria group</taxon>
        <taxon>Duganella</taxon>
    </lineage>
</organism>
<accession>A0A845GA21</accession>
<dbReference type="AlphaFoldDB" id="A0A845GA21"/>
<dbReference type="Proteomes" id="UP000470302">
    <property type="component" value="Unassembled WGS sequence"/>
</dbReference>
<dbReference type="EMBL" id="WWCW01000082">
    <property type="protein sequence ID" value="MYM89659.1"/>
    <property type="molecule type" value="Genomic_DNA"/>
</dbReference>
<evidence type="ECO:0000313" key="1">
    <source>
        <dbReference type="EMBL" id="MYM89659.1"/>
    </source>
</evidence>
<sequence>MSGAPTSLNESSAARAGVVRILDISPHGFWVDLGNEKLYAAYVDFPWFANATLAQLEDVQRPSADHLYWPALDVDLSVDSLRDPAAFPLIAAPAPARR</sequence>
<reference evidence="1 2" key="1">
    <citation type="submission" date="2020-01" db="EMBL/GenBank/DDBJ databases">
        <title>Novel species isolated from a subtropical stream in China.</title>
        <authorList>
            <person name="Lu H."/>
        </authorList>
    </citation>
    <scope>NUCLEOTIDE SEQUENCE [LARGE SCALE GENOMIC DNA]</scope>
    <source>
        <strain evidence="1 2">FT82W</strain>
    </source>
</reference>
<name>A0A845GA21_9BURK</name>